<dbReference type="Pfam" id="PF06803">
    <property type="entry name" value="DUF1232"/>
    <property type="match status" value="1"/>
</dbReference>
<accession>A0A5C1Q5S8</accession>
<protein>
    <submittedName>
        <fullName evidence="7">DUF1232 domain-containing protein</fullName>
    </submittedName>
</protein>
<dbReference type="KEGG" id="sper:EW093_00925"/>
<evidence type="ECO:0000313" key="7">
    <source>
        <dbReference type="EMBL" id="QEN03325.1"/>
    </source>
</evidence>
<keyword evidence="2 5" id="KW-0812">Transmembrane</keyword>
<feature type="transmembrane region" description="Helical" evidence="5">
    <location>
        <begin position="68"/>
        <end position="84"/>
    </location>
</feature>
<reference evidence="7 8" key="2">
    <citation type="submission" date="2019-09" db="EMBL/GenBank/DDBJ databases">
        <title>Complete Genome Sequence and Methylome Analysis of free living Spirochaetas.</title>
        <authorList>
            <person name="Leshcheva N."/>
            <person name="Mikheeva N."/>
        </authorList>
    </citation>
    <scope>NUCLEOTIDE SEQUENCE [LARGE SCALE GENOMIC DNA]</scope>
    <source>
        <strain evidence="7 8">P</strain>
    </source>
</reference>
<gene>
    <name evidence="7" type="ORF">EW093_00925</name>
</gene>
<dbReference type="EMBL" id="CP035807">
    <property type="protein sequence ID" value="QEN03325.1"/>
    <property type="molecule type" value="Genomic_DNA"/>
</dbReference>
<dbReference type="Proteomes" id="UP000323824">
    <property type="component" value="Chromosome"/>
</dbReference>
<evidence type="ECO:0000259" key="6">
    <source>
        <dbReference type="Pfam" id="PF06803"/>
    </source>
</evidence>
<dbReference type="OrthoDB" id="9800202at2"/>
<evidence type="ECO:0000256" key="1">
    <source>
        <dbReference type="ARBA" id="ARBA00004127"/>
    </source>
</evidence>
<evidence type="ECO:0000256" key="5">
    <source>
        <dbReference type="SAM" id="Phobius"/>
    </source>
</evidence>
<dbReference type="InterPro" id="IPR010652">
    <property type="entry name" value="DUF1232"/>
</dbReference>
<evidence type="ECO:0000256" key="4">
    <source>
        <dbReference type="ARBA" id="ARBA00023136"/>
    </source>
</evidence>
<dbReference type="AlphaFoldDB" id="A0A5C1Q5S8"/>
<proteinExistence type="predicted"/>
<keyword evidence="8" id="KW-1185">Reference proteome</keyword>
<comment type="subcellular location">
    <subcellularLocation>
        <location evidence="1">Endomembrane system</location>
        <topology evidence="1">Multi-pass membrane protein</topology>
    </subcellularLocation>
</comment>
<keyword evidence="3 5" id="KW-1133">Transmembrane helix</keyword>
<evidence type="ECO:0000256" key="2">
    <source>
        <dbReference type="ARBA" id="ARBA00022692"/>
    </source>
</evidence>
<dbReference type="RefSeq" id="WP_149566585.1">
    <property type="nucleotide sequence ID" value="NZ_CP035807.1"/>
</dbReference>
<sequence>MNKSPVDDFNDRMKDYKVEDVESTVKSSEEKFKNLNDFIPKPLLDLWDDIKALISLLNDYSHKRYTDISIKVIIAIGAGITYFVSPIDVIPDTLPVIGYLDDAIIIKLVLDLISVDFNKYKLWRRNKDV</sequence>
<keyword evidence="4 5" id="KW-0472">Membrane</keyword>
<evidence type="ECO:0000256" key="3">
    <source>
        <dbReference type="ARBA" id="ARBA00022989"/>
    </source>
</evidence>
<feature type="domain" description="DUF1232" evidence="6">
    <location>
        <begin position="73"/>
        <end position="106"/>
    </location>
</feature>
<dbReference type="GO" id="GO:0012505">
    <property type="term" value="C:endomembrane system"/>
    <property type="evidence" value="ECO:0007669"/>
    <property type="project" value="UniProtKB-SubCell"/>
</dbReference>
<name>A0A5C1Q5S8_9SPIO</name>
<organism evidence="7 8">
    <name type="scientific">Thiospirochaeta perfilievii</name>
    <dbReference type="NCBI Taxonomy" id="252967"/>
    <lineage>
        <taxon>Bacteria</taxon>
        <taxon>Pseudomonadati</taxon>
        <taxon>Spirochaetota</taxon>
        <taxon>Spirochaetia</taxon>
        <taxon>Spirochaetales</taxon>
        <taxon>Spirochaetaceae</taxon>
        <taxon>Thiospirochaeta</taxon>
    </lineage>
</organism>
<evidence type="ECO:0000313" key="8">
    <source>
        <dbReference type="Proteomes" id="UP000323824"/>
    </source>
</evidence>
<reference evidence="7 8" key="1">
    <citation type="submission" date="2019-02" db="EMBL/GenBank/DDBJ databases">
        <authorList>
            <person name="Fomenkov A."/>
            <person name="Dubinina G."/>
            <person name="Grabovich M."/>
            <person name="Vincze T."/>
            <person name="Roberts R.J."/>
        </authorList>
    </citation>
    <scope>NUCLEOTIDE SEQUENCE [LARGE SCALE GENOMIC DNA]</scope>
    <source>
        <strain evidence="7 8">P</strain>
    </source>
</reference>